<gene>
    <name evidence="1" type="ORF">Ae201684_010665</name>
</gene>
<dbReference type="AlphaFoldDB" id="A0A6G0WXD1"/>
<reference evidence="1 2" key="1">
    <citation type="submission" date="2019-07" db="EMBL/GenBank/DDBJ databases">
        <title>Genomics analysis of Aphanomyces spp. identifies a new class of oomycete effector associated with host adaptation.</title>
        <authorList>
            <person name="Gaulin E."/>
        </authorList>
    </citation>
    <scope>NUCLEOTIDE SEQUENCE [LARGE SCALE GENOMIC DNA]</scope>
    <source>
        <strain evidence="1 2">ATCC 201684</strain>
    </source>
</reference>
<evidence type="ECO:0008006" key="3">
    <source>
        <dbReference type="Google" id="ProtNLM"/>
    </source>
</evidence>
<evidence type="ECO:0000313" key="2">
    <source>
        <dbReference type="Proteomes" id="UP000481153"/>
    </source>
</evidence>
<organism evidence="1 2">
    <name type="scientific">Aphanomyces euteiches</name>
    <dbReference type="NCBI Taxonomy" id="100861"/>
    <lineage>
        <taxon>Eukaryota</taxon>
        <taxon>Sar</taxon>
        <taxon>Stramenopiles</taxon>
        <taxon>Oomycota</taxon>
        <taxon>Saprolegniomycetes</taxon>
        <taxon>Saprolegniales</taxon>
        <taxon>Verrucalvaceae</taxon>
        <taxon>Aphanomyces</taxon>
    </lineage>
</organism>
<dbReference type="Proteomes" id="UP000481153">
    <property type="component" value="Unassembled WGS sequence"/>
</dbReference>
<dbReference type="VEuPathDB" id="FungiDB:AeMF1_010701"/>
<protein>
    <recommendedName>
        <fullName evidence="3">Transmembrane protein 135 N-terminal domain-containing protein</fullName>
    </recommendedName>
</protein>
<dbReference type="EMBL" id="VJMJ01000136">
    <property type="protein sequence ID" value="KAF0732220.1"/>
    <property type="molecule type" value="Genomic_DNA"/>
</dbReference>
<keyword evidence="2" id="KW-1185">Reference proteome</keyword>
<evidence type="ECO:0000313" key="1">
    <source>
        <dbReference type="EMBL" id="KAF0732220.1"/>
    </source>
</evidence>
<accession>A0A6G0WXD1</accession>
<comment type="caution">
    <text evidence="1">The sequence shown here is derived from an EMBL/GenBank/DDBJ whole genome shotgun (WGS) entry which is preliminary data.</text>
</comment>
<sequence>MLSRDGSPLATQLSDALTPAGGTLAAGFLLSSIRARRLKTPSPIFVALSAGCGVFRFLNYQKRNSKLAAVVASVVFYRLCSKTHRQLVLAYGCIEVILQFYWDHRFLPVVAEDLVALLTTMRAGYAYLVHADWFPPSTLKMLDFQASIPRADLIKFRSILHTCELTRCEAMHPGQACAPFLVKGTANILRRSVDIFVPLQAISIVTALISKKTVAWTKLVGQFARSAIFLTVSYMAPIASSCVFPQRNHKLVALFASTIPYAALYIEPEKRRTSLLRALACWSLLTFMSQIQEWKVWKRVSHLPWTWIATTTYAACMARILERPETQNQLMTRYLYGRRIMRQEKVTTSTRTDEMKKLSE</sequence>
<proteinExistence type="predicted"/>
<name>A0A6G0WXD1_9STRA</name>